<reference evidence="2" key="2">
    <citation type="submission" date="2025-08" db="UniProtKB">
        <authorList>
            <consortium name="Ensembl"/>
        </authorList>
    </citation>
    <scope>IDENTIFICATION</scope>
</reference>
<evidence type="ECO:0000256" key="1">
    <source>
        <dbReference type="ARBA" id="ARBA00022917"/>
    </source>
</evidence>
<sequence>MKKLDQVFPFLSFLLSSLFHSPPLPLSPLLSSLSPLSLSLSISLYLSLCLFLSEQQLERSLQQFGERWQLNPGDGAFYGPKIDIQIKDAIGRQHQCATIQLDFQLPIRFDLQYVG</sequence>
<dbReference type="SUPFAM" id="SSF55681">
    <property type="entry name" value="Class II aaRS and biotin synthetases"/>
    <property type="match status" value="1"/>
</dbReference>
<dbReference type="GO" id="GO:0004829">
    <property type="term" value="F:threonine-tRNA ligase activity"/>
    <property type="evidence" value="ECO:0007669"/>
    <property type="project" value="TreeGrafter"/>
</dbReference>
<dbReference type="GeneTree" id="ENSGT00940000159348"/>
<protein>
    <submittedName>
        <fullName evidence="2">Uncharacterized protein</fullName>
    </submittedName>
</protein>
<dbReference type="STRING" id="62062.ENSHHUP00000014070"/>
<accession>A0A4W5KUR2</accession>
<dbReference type="Gene3D" id="3.30.930.10">
    <property type="entry name" value="Bira Bifunctional Protein, Domain 2"/>
    <property type="match status" value="1"/>
</dbReference>
<keyword evidence="3" id="KW-1185">Reference proteome</keyword>
<evidence type="ECO:0000313" key="3">
    <source>
        <dbReference type="Proteomes" id="UP000314982"/>
    </source>
</evidence>
<dbReference type="AlphaFoldDB" id="A0A4W5KUR2"/>
<evidence type="ECO:0000313" key="2">
    <source>
        <dbReference type="Ensembl" id="ENSHHUP00000014070.1"/>
    </source>
</evidence>
<dbReference type="PANTHER" id="PTHR11451:SF42">
    <property type="entry name" value="THREONINE--TRNA LIGASE"/>
    <property type="match status" value="1"/>
</dbReference>
<dbReference type="GO" id="GO:0006435">
    <property type="term" value="P:threonyl-tRNA aminoacylation"/>
    <property type="evidence" value="ECO:0007669"/>
    <property type="project" value="TreeGrafter"/>
</dbReference>
<reference evidence="2" key="3">
    <citation type="submission" date="2025-09" db="UniProtKB">
        <authorList>
            <consortium name="Ensembl"/>
        </authorList>
    </citation>
    <scope>IDENTIFICATION</scope>
</reference>
<proteinExistence type="predicted"/>
<organism evidence="2 3">
    <name type="scientific">Hucho hucho</name>
    <name type="common">huchen</name>
    <dbReference type="NCBI Taxonomy" id="62062"/>
    <lineage>
        <taxon>Eukaryota</taxon>
        <taxon>Metazoa</taxon>
        <taxon>Chordata</taxon>
        <taxon>Craniata</taxon>
        <taxon>Vertebrata</taxon>
        <taxon>Euteleostomi</taxon>
        <taxon>Actinopterygii</taxon>
        <taxon>Neopterygii</taxon>
        <taxon>Teleostei</taxon>
        <taxon>Protacanthopterygii</taxon>
        <taxon>Salmoniformes</taxon>
        <taxon>Salmonidae</taxon>
        <taxon>Salmoninae</taxon>
        <taxon>Hucho</taxon>
    </lineage>
</organism>
<name>A0A4W5KUR2_9TELE</name>
<dbReference type="InterPro" id="IPR045864">
    <property type="entry name" value="aa-tRNA-synth_II/BPL/LPL"/>
</dbReference>
<dbReference type="Proteomes" id="UP000314982">
    <property type="component" value="Unassembled WGS sequence"/>
</dbReference>
<dbReference type="PANTHER" id="PTHR11451">
    <property type="entry name" value="THREONINE-TRNA LIGASE"/>
    <property type="match status" value="1"/>
</dbReference>
<dbReference type="Ensembl" id="ENSHHUT00000014539.1">
    <property type="protein sequence ID" value="ENSHHUP00000014070.1"/>
    <property type="gene ID" value="ENSHHUG00000008700.1"/>
</dbReference>
<reference evidence="3" key="1">
    <citation type="submission" date="2018-06" db="EMBL/GenBank/DDBJ databases">
        <title>Genome assembly of Danube salmon.</title>
        <authorList>
            <person name="Macqueen D.J."/>
            <person name="Gundappa M.K."/>
        </authorList>
    </citation>
    <scope>NUCLEOTIDE SEQUENCE [LARGE SCALE GENOMIC DNA]</scope>
</reference>
<keyword evidence="1" id="KW-0648">Protein biosynthesis</keyword>
<dbReference type="GO" id="GO:0005739">
    <property type="term" value="C:mitochondrion"/>
    <property type="evidence" value="ECO:0007669"/>
    <property type="project" value="TreeGrafter"/>
</dbReference>